<proteinExistence type="predicted"/>
<sequence length="1962" mass="218744">MALNALVDDPESFLKVYLLGIVFNKNKAEKDQLVKLIRGVTENSFNLTVAEKASEDTISAYILGYKANEGNDAKFLDIPSTGVKEGTLFFTSKLTGCSLVVTRLDNETYRVFHDYRSNSAILYDNVVLCVDFEDYKFAGQYSAGYAVACMQFRDGAWKLFVQQQYPNHLNIMQLRVDVKDSVNAWSLETSFENNREMMQKRIKDFARVLKVDPAVIAAAKDGTYQGTGKFDENDSSISEWNKLRVAIQKPLKEDYEKALAEAAQLKKSDPKIWQEKISKYGSLFSNYTGMLDESEKLDKIWLWLQIKKVTGSNGNQSDGGNEEPPNYSISERYAEMERDLSSRSENTQFMNGYHNYGSIDIPHFKSTMTSSQMKELFVTTHDLSEEAQGALCRRISIASDQESLLQLHNDIQNDFKLESKGFIESAPQHFFLSNVGDKFGGRCYPLVRAMAVALSTGEDAAKIFLDKLREFSEGELTPVQQKNAVYLRDALAGLHANAEAYSASTALHNMYTITEVVDKLQMSDKSKVYALNTEAHSMLVGVTVIDNQRKFYFYDPNFLMASFDQKSNLYRAMNYFFVDRGFAEHYAAFNTAKEPTFKLVLIDCDKMGKARVDGGITARQISSGIDLGDIFDERERRHVVGIAESHLAGDLDLRAAITAAEAYEWTARWRDASIRLAEEGGVTGNWAPLLDTLHESTDGSYRMQYINSNNTEETRWVSTKDKTFKEFASYLSTKWKALRKDFTFENGKFTAHAELEGDPIDGLNAMAAVQTIIDWLGRGGSAQSGESINAELSLAMKVHSYVNMVQIAHTSILDINKVAGLVKTALKGEQLAGEVSLSTFSKVFKTTATEGVGVLLGFVIVGLDAYELSLAQNDVEKAIFGTQLAFDLVSSVAGVAGLGAGLAGAADAQQVGNYFADVDEAYSSGGYKYVNNEKATALVPLPEAVVTSIKMADKEIEVGFDSQLIYRTHHGSTGSGRINYFFWAGDFPRMVKDRSQAINVREGIGYKEKSSLIKLDGHADCLTLPVTPKSFISYDYQTLPFTTSRHDRGFDVIRRLEEDERFDYDFYIFPSEYTINKIMFEYVETKIAVVLDKRSIRLQMYPELPKQLHRYLSYEVEGSGGEYCIGLAKGYSLSLNTSGSLATETTWIIDGSTLGEDSIEVGKDWVKVGGITIDLLSRKMKSFLVISPGGEVSLVDFASQQALIQSEDASKWTNKNETIQQHLQRMAQEHRISAHFVLVNNYTVEVKGHKREVGRAYYDVAGNRMLYIDVEQDIGREIIKVPLSSDGHWGGDQPTGQVYTAANARDDAVLITRDAFLGAVVGDDAYFFHTQKKRLWRVNGETHQITAKYYTSTEVEDSEIEISSVSQYGTFVLLAITPINQAGKMGVEQIMYQIHKDNMVLSTVIGNSDMFRRIYTEEKLSLYDLVGGRERQSAMFTKFADQTLLLPSNAPIVSALCKDESGVQFCCWLRTSDNSLIRSNLKRPVPNDLILTVSSHKVNGQEVFYFYSRKEESVYVQQGPGYANDSQPKQIKVAGLSNLFNVHGEVFATTKAGLILRVLLNGSVYLEAVNEHWLGAHPKWWLDLANLDGEKATLISVMGVQDNNNKVVPIWYQDGMVVIGSSKLHGKQLKFFGVVGNDAWIFDIENGLLYRQPLMGSGALVALVNTEGKLVSEGDNKIPEAETMLYGEKVKQTAMVDGNLYVTTESGVVLLVGGYHGMATLVAVDKAWQTSTHDFKVDMENLAKKWSHTDVVVLQGDSVHSVPEWYHISSGETVIAKDLKWSDHPMWIGKSINDAGTFYIYAQDALYTVHKESGAMTEIGRFTAVKVQGNSLVLQSTSLNAEINIPMVFGLDFCVVTATNANVVIDAENLKHYKVITINNKWEGNGSSVNLTNVLAEEAAVGRYTVKFGLEIDEEFQISDVRDCLEKSHPLLVDDIFSVTQIIELTKANKTAKNSVKYIKTH</sequence>
<dbReference type="CDD" id="cd20495">
    <property type="entry name" value="C58_PaToxP-like"/>
    <property type="match status" value="1"/>
</dbReference>
<dbReference type="Proteomes" id="UP000824469">
    <property type="component" value="Unassembled WGS sequence"/>
</dbReference>
<evidence type="ECO:0000313" key="3">
    <source>
        <dbReference type="Proteomes" id="UP000824469"/>
    </source>
</evidence>
<dbReference type="EMBL" id="JAHRHJ020000010">
    <property type="protein sequence ID" value="KAH9296780.1"/>
    <property type="molecule type" value="Genomic_DNA"/>
</dbReference>
<feature type="domain" description="TcdA/TcdB toxin pore forming" evidence="1">
    <location>
        <begin position="906"/>
        <end position="1294"/>
    </location>
</feature>
<reference evidence="2 3" key="1">
    <citation type="journal article" date="2021" name="Nat. Plants">
        <title>The Taxus genome provides insights into paclitaxel biosynthesis.</title>
        <authorList>
            <person name="Xiong X."/>
            <person name="Gou J."/>
            <person name="Liao Q."/>
            <person name="Li Y."/>
            <person name="Zhou Q."/>
            <person name="Bi G."/>
            <person name="Li C."/>
            <person name="Du R."/>
            <person name="Wang X."/>
            <person name="Sun T."/>
            <person name="Guo L."/>
            <person name="Liang H."/>
            <person name="Lu P."/>
            <person name="Wu Y."/>
            <person name="Zhang Z."/>
            <person name="Ro D.K."/>
            <person name="Shang Y."/>
            <person name="Huang S."/>
            <person name="Yan J."/>
        </authorList>
    </citation>
    <scope>NUCLEOTIDE SEQUENCE [LARGE SCALE GENOMIC DNA]</scope>
    <source>
        <strain evidence="2">Ta-2019</strain>
    </source>
</reference>
<evidence type="ECO:0000313" key="2">
    <source>
        <dbReference type="EMBL" id="KAH9296780.1"/>
    </source>
</evidence>
<comment type="caution">
    <text evidence="2">The sequence shown here is derived from an EMBL/GenBank/DDBJ whole genome shotgun (WGS) entry which is preliminary data.</text>
</comment>
<dbReference type="InterPro" id="IPR024769">
    <property type="entry name" value="TcdA/TcdB_pore_forming"/>
</dbReference>
<gene>
    <name evidence="2" type="ORF">KI387_028462</name>
</gene>
<accession>A0AA38CBA3</accession>
<protein>
    <recommendedName>
        <fullName evidence="1">TcdA/TcdB toxin pore forming domain-containing protein</fullName>
    </recommendedName>
</protein>
<evidence type="ECO:0000259" key="1">
    <source>
        <dbReference type="Pfam" id="PF12920"/>
    </source>
</evidence>
<organism evidence="2 3">
    <name type="scientific">Taxus chinensis</name>
    <name type="common">Chinese yew</name>
    <name type="synonym">Taxus wallichiana var. chinensis</name>
    <dbReference type="NCBI Taxonomy" id="29808"/>
    <lineage>
        <taxon>Eukaryota</taxon>
        <taxon>Viridiplantae</taxon>
        <taxon>Streptophyta</taxon>
        <taxon>Embryophyta</taxon>
        <taxon>Tracheophyta</taxon>
        <taxon>Spermatophyta</taxon>
        <taxon>Pinopsida</taxon>
        <taxon>Pinidae</taxon>
        <taxon>Conifers II</taxon>
        <taxon>Cupressales</taxon>
        <taxon>Taxaceae</taxon>
        <taxon>Taxus</taxon>
    </lineage>
</organism>
<keyword evidence="3" id="KW-1185">Reference proteome</keyword>
<name>A0AA38CBA3_TAXCH</name>
<dbReference type="Pfam" id="PF12920">
    <property type="entry name" value="TcdA_TcdB_pore"/>
    <property type="match status" value="1"/>
</dbReference>